<reference evidence="1 2" key="1">
    <citation type="submission" date="2016-10" db="EMBL/GenBank/DDBJ databases">
        <authorList>
            <person name="de Groot N.N."/>
        </authorList>
    </citation>
    <scope>NUCLEOTIDE SEQUENCE [LARGE SCALE GENOMIC DNA]</scope>
    <source>
        <strain evidence="1 2">CDM_5</strain>
    </source>
</reference>
<evidence type="ECO:0000313" key="2">
    <source>
        <dbReference type="Proteomes" id="UP000183894"/>
    </source>
</evidence>
<sequence length="281" mass="30933">MTRKRRDLLQQMIGATAVGTIGSTRLASAKEAEVPIETLSGKERRSVLNDYKNDSEVKKLRKFADSNGWVEQTESSPIRETQSGEQKYYSVVMRYSVPDSSTDSLYLTWTTANEFDTALYQYKQQSGDKQQSDEVVQTIYEVQEGAVTSDEKTVKNARTENDEVVVSAPEELQPSVSVQGVSTRGNGDCYKKCETYSCDEYNLSCVVDIIISAGIAVGSCITCGTIDLTKGSCLVCYFSSAAVIKTAGFDCNVGTGCSWEYKCVPSEEYQHSGSYMTCKDP</sequence>
<gene>
    <name evidence="1" type="ORF">SAMN04488691_104252</name>
</gene>
<dbReference type="Proteomes" id="UP000183894">
    <property type="component" value="Unassembled WGS sequence"/>
</dbReference>
<name>A0A1H7Q008_HALLR</name>
<evidence type="ECO:0000313" key="1">
    <source>
        <dbReference type="EMBL" id="SEL41139.1"/>
    </source>
</evidence>
<dbReference type="InterPro" id="IPR006311">
    <property type="entry name" value="TAT_signal"/>
</dbReference>
<dbReference type="RefSeq" id="WP_139198351.1">
    <property type="nucleotide sequence ID" value="NZ_FOAD01000004.1"/>
</dbReference>
<organism evidence="1 2">
    <name type="scientific">Haloferax larsenii</name>
    <dbReference type="NCBI Taxonomy" id="302484"/>
    <lineage>
        <taxon>Archaea</taxon>
        <taxon>Methanobacteriati</taxon>
        <taxon>Methanobacteriota</taxon>
        <taxon>Stenosarchaea group</taxon>
        <taxon>Halobacteria</taxon>
        <taxon>Halobacteriales</taxon>
        <taxon>Haloferacaceae</taxon>
        <taxon>Haloferax</taxon>
    </lineage>
</organism>
<dbReference type="AlphaFoldDB" id="A0A1H7Q008"/>
<proteinExistence type="predicted"/>
<accession>A0A1H7Q008</accession>
<dbReference type="PROSITE" id="PS51318">
    <property type="entry name" value="TAT"/>
    <property type="match status" value="1"/>
</dbReference>
<protein>
    <submittedName>
        <fullName evidence="1">Uncharacterized protein</fullName>
    </submittedName>
</protein>
<dbReference type="EMBL" id="FOAD01000004">
    <property type="protein sequence ID" value="SEL41139.1"/>
    <property type="molecule type" value="Genomic_DNA"/>
</dbReference>